<dbReference type="Gene3D" id="3.30.420.10">
    <property type="entry name" value="Ribonuclease H-like superfamily/Ribonuclease H"/>
    <property type="match status" value="1"/>
</dbReference>
<keyword evidence="1" id="KW-1185">Reference proteome</keyword>
<dbReference type="PANTHER" id="PTHR48475">
    <property type="entry name" value="RIBONUCLEASE H"/>
    <property type="match status" value="1"/>
</dbReference>
<dbReference type="GeneID" id="107030093"/>
<evidence type="ECO:0000313" key="1">
    <source>
        <dbReference type="Proteomes" id="UP000694930"/>
    </source>
</evidence>
<reference evidence="2" key="2">
    <citation type="submission" date="2025-08" db="UniProtKB">
        <authorList>
            <consortium name="RefSeq"/>
        </authorList>
    </citation>
    <scope>IDENTIFICATION</scope>
</reference>
<sequence>MNVHKLLVIGDSDLLIQQVQGEWAVKNLKIIPYMHYEQKLFKRFHIDMKEHPFHRSHVEAEPDDFPWYFNKKKHLETGSYPEDATSNKKKSIHRMALYCFLRGEVLYWRTPDLILLRCIDVVEASNLIEQTYTGVYGMHMNGLTLARRILQAGDFRMIM</sequence>
<dbReference type="RefSeq" id="XP_015086978.1">
    <property type="nucleotide sequence ID" value="XM_015231492.1"/>
</dbReference>
<gene>
    <name evidence="2" type="primary">LOC107030093</name>
</gene>
<reference evidence="1" key="1">
    <citation type="journal article" date="2014" name="Nat. Genet.">
        <title>The genome of the stress-tolerant wild tomato species Solanum pennellii.</title>
        <authorList>
            <person name="Bolger A."/>
            <person name="Scossa F."/>
            <person name="Bolger M.E."/>
            <person name="Lanz C."/>
            <person name="Maumus F."/>
            <person name="Tohge T."/>
            <person name="Quesneville H."/>
            <person name="Alseekh S."/>
            <person name="Sorensen I."/>
            <person name="Lichtenstein G."/>
            <person name="Fich E.A."/>
            <person name="Conte M."/>
            <person name="Keller H."/>
            <person name="Schneeberger K."/>
            <person name="Schwacke R."/>
            <person name="Ofner I."/>
            <person name="Vrebalov J."/>
            <person name="Xu Y."/>
            <person name="Osorio S."/>
            <person name="Aflitos S.A."/>
            <person name="Schijlen E."/>
            <person name="Jimenez-Gomez J.M."/>
            <person name="Ryngajllo M."/>
            <person name="Kimura S."/>
            <person name="Kumar R."/>
            <person name="Koenig D."/>
            <person name="Headland L.R."/>
            <person name="Maloof J.N."/>
            <person name="Sinha N."/>
            <person name="van Ham R.C."/>
            <person name="Lankhorst R.K."/>
            <person name="Mao L."/>
            <person name="Vogel A."/>
            <person name="Arsova B."/>
            <person name="Panstruga R."/>
            <person name="Fei Z."/>
            <person name="Rose J.K."/>
            <person name="Zamir D."/>
            <person name="Carrari F."/>
            <person name="Giovannoni J.J."/>
            <person name="Weigel D."/>
            <person name="Usadel B."/>
            <person name="Fernie A.R."/>
        </authorList>
    </citation>
    <scope>NUCLEOTIDE SEQUENCE [LARGE SCALE GENOMIC DNA]</scope>
    <source>
        <strain evidence="1">cv. LA0716</strain>
    </source>
</reference>
<protein>
    <submittedName>
        <fullName evidence="2">Uncharacterized protein LOC107030093</fullName>
    </submittedName>
</protein>
<evidence type="ECO:0000313" key="2">
    <source>
        <dbReference type="RefSeq" id="XP_015086978.1"/>
    </source>
</evidence>
<accession>A0ABM1HKX5</accession>
<dbReference type="PANTHER" id="PTHR48475:SF1">
    <property type="entry name" value="RNASE H TYPE-1 DOMAIN-CONTAINING PROTEIN"/>
    <property type="match status" value="1"/>
</dbReference>
<name>A0ABM1HKX5_SOLPN</name>
<dbReference type="Proteomes" id="UP000694930">
    <property type="component" value="Chromosome 9"/>
</dbReference>
<dbReference type="InterPro" id="IPR036397">
    <property type="entry name" value="RNaseH_sf"/>
</dbReference>
<organism evidence="1 2">
    <name type="scientific">Solanum pennellii</name>
    <name type="common">Tomato</name>
    <name type="synonym">Lycopersicon pennellii</name>
    <dbReference type="NCBI Taxonomy" id="28526"/>
    <lineage>
        <taxon>Eukaryota</taxon>
        <taxon>Viridiplantae</taxon>
        <taxon>Streptophyta</taxon>
        <taxon>Embryophyta</taxon>
        <taxon>Tracheophyta</taxon>
        <taxon>Spermatophyta</taxon>
        <taxon>Magnoliopsida</taxon>
        <taxon>eudicotyledons</taxon>
        <taxon>Gunneridae</taxon>
        <taxon>Pentapetalae</taxon>
        <taxon>asterids</taxon>
        <taxon>lamiids</taxon>
        <taxon>Solanales</taxon>
        <taxon>Solanaceae</taxon>
        <taxon>Solanoideae</taxon>
        <taxon>Solaneae</taxon>
        <taxon>Solanum</taxon>
        <taxon>Solanum subgen. Lycopersicon</taxon>
    </lineage>
</organism>
<proteinExistence type="predicted"/>